<dbReference type="EC" id="1.17.1.5" evidence="2"/>
<dbReference type="EMBL" id="HF563609">
    <property type="protein sequence ID" value="CDI40382.1"/>
    <property type="molecule type" value="Genomic_DNA"/>
</dbReference>
<dbReference type="HOGENOM" id="CLU_001681_5_0_9"/>
<gene>
    <name evidence="2" type="primary">ndhM</name>
    <name evidence="2" type="ordered locus">TEPIRE1_0460</name>
</gene>
<proteinExistence type="predicted"/>
<dbReference type="eggNOG" id="COG1529">
    <property type="taxonomic scope" value="Bacteria"/>
</dbReference>
<organism evidence="2 3">
    <name type="scientific">Tepidanaerobacter acetatoxydans (strain DSM 21804 / JCM 16047 / Re1)</name>
    <dbReference type="NCBI Taxonomy" id="1209989"/>
    <lineage>
        <taxon>Bacteria</taxon>
        <taxon>Bacillati</taxon>
        <taxon>Bacillota</taxon>
        <taxon>Clostridia</taxon>
        <taxon>Thermosediminibacterales</taxon>
        <taxon>Tepidanaerobacteraceae</taxon>
        <taxon>Tepidanaerobacter</taxon>
    </lineage>
</organism>
<keyword evidence="3" id="KW-1185">Reference proteome</keyword>
<evidence type="ECO:0000313" key="2">
    <source>
        <dbReference type="EMBL" id="CDI40382.1"/>
    </source>
</evidence>
<dbReference type="PANTHER" id="PTHR47495:SF2">
    <property type="entry name" value="ALDEHYDE DEHYDROGENASE"/>
    <property type="match status" value="1"/>
</dbReference>
<dbReference type="InterPro" id="IPR052516">
    <property type="entry name" value="N-heterocyclic_Hydroxylase"/>
</dbReference>
<dbReference type="Gene3D" id="3.30.365.10">
    <property type="entry name" value="Aldehyde oxidase/xanthine dehydrogenase, molybdopterin binding domain"/>
    <property type="match status" value="2"/>
</dbReference>
<dbReference type="AlphaFoldDB" id="U4QIM3"/>
<evidence type="ECO:0000313" key="3">
    <source>
        <dbReference type="Proteomes" id="UP000010802"/>
    </source>
</evidence>
<dbReference type="Proteomes" id="UP000010802">
    <property type="component" value="Chromosome"/>
</dbReference>
<dbReference type="GO" id="GO:0050138">
    <property type="term" value="F:nicotinate dehydrogenase activity"/>
    <property type="evidence" value="ECO:0007669"/>
    <property type="project" value="UniProtKB-EC"/>
</dbReference>
<accession>U4QIM3</accession>
<feature type="domain" description="Aldehyde oxidase/xanthine dehydrogenase second molybdopterin binding" evidence="1">
    <location>
        <begin position="7"/>
        <end position="268"/>
    </location>
</feature>
<dbReference type="STRING" id="1209989.TepRe1_0413"/>
<dbReference type="InterPro" id="IPR046867">
    <property type="entry name" value="AldOxase/xan_DH_MoCoBD2"/>
</dbReference>
<dbReference type="SUPFAM" id="SSF56003">
    <property type="entry name" value="Molybdenum cofactor-binding domain"/>
    <property type="match status" value="1"/>
</dbReference>
<dbReference type="InterPro" id="IPR037165">
    <property type="entry name" value="AldOxase/xan_DH_Mopterin-bd_sf"/>
</dbReference>
<name>U4QIM3_TEPAE</name>
<evidence type="ECO:0000259" key="1">
    <source>
        <dbReference type="Pfam" id="PF20256"/>
    </source>
</evidence>
<dbReference type="Pfam" id="PF20256">
    <property type="entry name" value="MoCoBD_2"/>
    <property type="match status" value="1"/>
</dbReference>
<dbReference type="PANTHER" id="PTHR47495">
    <property type="entry name" value="ALDEHYDE DEHYDROGENASE"/>
    <property type="match status" value="1"/>
</dbReference>
<dbReference type="KEGG" id="tae:TepiRe1_0460"/>
<keyword evidence="2" id="KW-0560">Oxidoreductase</keyword>
<reference evidence="3" key="1">
    <citation type="journal article" date="2013" name="Genome Announc.">
        <title>First genome sequence of a syntrophic acetate-oxidizing bacterium, Tepidanaerobacter acetatoxydans strain Re1.</title>
        <authorList>
            <person name="Manzoor S."/>
            <person name="Bongcam-Rudloff E."/>
            <person name="Schnurer A."/>
            <person name="Muller B."/>
        </authorList>
    </citation>
    <scope>NUCLEOTIDE SEQUENCE [LARGE SCALE GENOMIC DNA]</scope>
    <source>
        <strain evidence="3">Re1</strain>
    </source>
</reference>
<protein>
    <submittedName>
        <fullName evidence="2">Nicotinate dehydrogenase medium molybdopterin subunit</fullName>
        <ecNumber evidence="2">1.17.1.5</ecNumber>
    </submittedName>
</protein>
<sequence length="333" mass="35438">MGGDSVIKTGIGIGCMWYGIGNTGLPNPAAAFVEVHSDCSATLLTGCADIGQGSNTVLAQIVAETLGIDFEDVFVTSADTGVTPEAGATSASRQTYISGNACKRAAEMARQTLVDLAADLLQDDKDKILLKDKMAFVKDTDKSISMAKLLEECDRRGILVIGSGSFNPDTTYLDAQTMAGIPYATYAFATHIAEVEVNTETGEIKVKKIIAAHDVGKAVNPSLIEGQIEGGCLMGAGYALLEEVLLSNGRITNPNLSNYLLFTAKDVPEVYPIIVEEKEETGPYGAKGVGEPSLIPTAPAILNAIYNATGERFTDIPVTQERFIEQTYYKFDK</sequence>